<dbReference type="AlphaFoldDB" id="X1MGT9"/>
<feature type="non-terminal residue" evidence="7">
    <location>
        <position position="1"/>
    </location>
</feature>
<dbReference type="GO" id="GO:0055070">
    <property type="term" value="P:copper ion homeostasis"/>
    <property type="evidence" value="ECO:0007669"/>
    <property type="project" value="TreeGrafter"/>
</dbReference>
<dbReference type="GO" id="GO:0016887">
    <property type="term" value="F:ATP hydrolysis activity"/>
    <property type="evidence" value="ECO:0007669"/>
    <property type="project" value="InterPro"/>
</dbReference>
<protein>
    <recommendedName>
        <fullName evidence="8">HMA domain-containing protein</fullName>
    </recommendedName>
</protein>
<dbReference type="Gene3D" id="3.40.50.1000">
    <property type="entry name" value="HAD superfamily/HAD-like"/>
    <property type="match status" value="2"/>
</dbReference>
<feature type="transmembrane region" description="Helical" evidence="6">
    <location>
        <begin position="79"/>
        <end position="99"/>
    </location>
</feature>
<comment type="caution">
    <text evidence="7">The sequence shown here is derived from an EMBL/GenBank/DDBJ whole genome shotgun (WGS) entry which is preliminary data.</text>
</comment>
<dbReference type="InterPro" id="IPR001757">
    <property type="entry name" value="P_typ_ATPase"/>
</dbReference>
<dbReference type="PRINTS" id="PR00120">
    <property type="entry name" value="HATPASE"/>
</dbReference>
<dbReference type="InterPro" id="IPR036412">
    <property type="entry name" value="HAD-like_sf"/>
</dbReference>
<dbReference type="SUPFAM" id="SSF56784">
    <property type="entry name" value="HAD-like"/>
    <property type="match status" value="1"/>
</dbReference>
<evidence type="ECO:0000256" key="2">
    <source>
        <dbReference type="ARBA" id="ARBA00022692"/>
    </source>
</evidence>
<sequence length="276" mass="28361">PHSAGASDDKYSHKVENGIGDGINDAPALAQADVGIALGTGTDVAMETGDITLISGDLGGIVTAISLSKHTMRTIKQNLFWAFAYNTALIPVAAGVLYLAFGDIGVPSGLHFVLGDYGFLNPILAAAIATITFIIWYFAGPSPALTYAILNFVAVLIIACPCAMGLATPTAIIVGTGKGAEHGVLIRSAETLERSHQIGAVLLDKTGTLTQGEPKVTDIIALPSSSQEEVLRLAASAEHGSEHPLGEAIVKASAEKKLQVPSASDFNAIPGHGVEA</sequence>
<evidence type="ECO:0000256" key="6">
    <source>
        <dbReference type="SAM" id="Phobius"/>
    </source>
</evidence>
<feature type="transmembrane region" description="Helical" evidence="6">
    <location>
        <begin position="145"/>
        <end position="167"/>
    </location>
</feature>
<dbReference type="Gene3D" id="3.40.1110.10">
    <property type="entry name" value="Calcium-transporting ATPase, cytoplasmic domain N"/>
    <property type="match status" value="1"/>
</dbReference>
<feature type="transmembrane region" description="Helical" evidence="6">
    <location>
        <begin position="119"/>
        <end position="138"/>
    </location>
</feature>
<dbReference type="GO" id="GO:0005524">
    <property type="term" value="F:ATP binding"/>
    <property type="evidence" value="ECO:0007669"/>
    <property type="project" value="InterPro"/>
</dbReference>
<dbReference type="PANTHER" id="PTHR43520">
    <property type="entry name" value="ATP7, ISOFORM B"/>
    <property type="match status" value="1"/>
</dbReference>
<name>X1MGT9_9ZZZZ</name>
<dbReference type="SUPFAM" id="SSF81660">
    <property type="entry name" value="Metal cation-transporting ATPase, ATP-binding domain N"/>
    <property type="match status" value="1"/>
</dbReference>
<dbReference type="PANTHER" id="PTHR43520:SF8">
    <property type="entry name" value="P-TYPE CU(+) TRANSPORTER"/>
    <property type="match status" value="1"/>
</dbReference>
<keyword evidence="5 6" id="KW-0472">Membrane</keyword>
<evidence type="ECO:0000256" key="4">
    <source>
        <dbReference type="ARBA" id="ARBA00022989"/>
    </source>
</evidence>
<evidence type="ECO:0000256" key="3">
    <source>
        <dbReference type="ARBA" id="ARBA00022967"/>
    </source>
</evidence>
<organism evidence="7">
    <name type="scientific">marine sediment metagenome</name>
    <dbReference type="NCBI Taxonomy" id="412755"/>
    <lineage>
        <taxon>unclassified sequences</taxon>
        <taxon>metagenomes</taxon>
        <taxon>ecological metagenomes</taxon>
    </lineage>
</organism>
<dbReference type="NCBIfam" id="TIGR01494">
    <property type="entry name" value="ATPase_P-type"/>
    <property type="match status" value="1"/>
</dbReference>
<dbReference type="EMBL" id="BARV01004657">
    <property type="protein sequence ID" value="GAI05569.1"/>
    <property type="molecule type" value="Genomic_DNA"/>
</dbReference>
<gene>
    <name evidence="7" type="ORF">S06H3_10169</name>
</gene>
<evidence type="ECO:0008006" key="8">
    <source>
        <dbReference type="Google" id="ProtNLM"/>
    </source>
</evidence>
<dbReference type="SUPFAM" id="SSF81665">
    <property type="entry name" value="Calcium ATPase, transmembrane domain M"/>
    <property type="match status" value="1"/>
</dbReference>
<evidence type="ECO:0000256" key="5">
    <source>
        <dbReference type="ARBA" id="ARBA00023136"/>
    </source>
</evidence>
<dbReference type="PROSITE" id="PS00154">
    <property type="entry name" value="ATPASE_E1_E2"/>
    <property type="match status" value="1"/>
</dbReference>
<dbReference type="GO" id="GO:0043682">
    <property type="term" value="F:P-type divalent copper transporter activity"/>
    <property type="evidence" value="ECO:0007669"/>
    <property type="project" value="TreeGrafter"/>
</dbReference>
<dbReference type="GO" id="GO:0016020">
    <property type="term" value="C:membrane"/>
    <property type="evidence" value="ECO:0007669"/>
    <property type="project" value="UniProtKB-SubCell"/>
</dbReference>
<dbReference type="InterPro" id="IPR023299">
    <property type="entry name" value="ATPase_P-typ_cyto_dom_N"/>
</dbReference>
<proteinExistence type="predicted"/>
<accession>X1MGT9</accession>
<keyword evidence="3" id="KW-1278">Translocase</keyword>
<evidence type="ECO:0000313" key="7">
    <source>
        <dbReference type="EMBL" id="GAI05569.1"/>
    </source>
</evidence>
<dbReference type="PROSITE" id="PS01229">
    <property type="entry name" value="COF_2"/>
    <property type="match status" value="1"/>
</dbReference>
<feature type="non-terminal residue" evidence="7">
    <location>
        <position position="276"/>
    </location>
</feature>
<dbReference type="InterPro" id="IPR023214">
    <property type="entry name" value="HAD_sf"/>
</dbReference>
<dbReference type="PRINTS" id="PR00119">
    <property type="entry name" value="CATATPASE"/>
</dbReference>
<dbReference type="Pfam" id="PF00702">
    <property type="entry name" value="Hydrolase"/>
    <property type="match status" value="1"/>
</dbReference>
<reference evidence="7" key="1">
    <citation type="journal article" date="2014" name="Front. Microbiol.">
        <title>High frequency of phylogenetically diverse reductive dehalogenase-homologous genes in deep subseafloor sedimentary metagenomes.</title>
        <authorList>
            <person name="Kawai M."/>
            <person name="Futagami T."/>
            <person name="Toyoda A."/>
            <person name="Takaki Y."/>
            <person name="Nishi S."/>
            <person name="Hori S."/>
            <person name="Arai W."/>
            <person name="Tsubouchi T."/>
            <person name="Morono Y."/>
            <person name="Uchiyama I."/>
            <person name="Ito T."/>
            <person name="Fujiyama A."/>
            <person name="Inagaki F."/>
            <person name="Takami H."/>
        </authorList>
    </citation>
    <scope>NUCLEOTIDE SEQUENCE</scope>
    <source>
        <strain evidence="7">Expedition CK06-06</strain>
    </source>
</reference>
<keyword evidence="2 6" id="KW-0812">Transmembrane</keyword>
<comment type="subcellular location">
    <subcellularLocation>
        <location evidence="1">Membrane</location>
    </subcellularLocation>
</comment>
<dbReference type="InterPro" id="IPR018303">
    <property type="entry name" value="ATPase_P-typ_P_site"/>
</dbReference>
<evidence type="ECO:0000256" key="1">
    <source>
        <dbReference type="ARBA" id="ARBA00004370"/>
    </source>
</evidence>
<dbReference type="GO" id="GO:0005507">
    <property type="term" value="F:copper ion binding"/>
    <property type="evidence" value="ECO:0007669"/>
    <property type="project" value="TreeGrafter"/>
</dbReference>
<dbReference type="InterPro" id="IPR023298">
    <property type="entry name" value="ATPase_P-typ_TM_dom_sf"/>
</dbReference>
<keyword evidence="4 6" id="KW-1133">Transmembrane helix</keyword>